<reference evidence="1 2" key="1">
    <citation type="submission" date="2016-11" db="EMBL/GenBank/DDBJ databases">
        <authorList>
            <person name="Jaros S."/>
            <person name="Januszkiewicz K."/>
            <person name="Wedrychowicz H."/>
        </authorList>
    </citation>
    <scope>NUCLEOTIDE SEQUENCE [LARGE SCALE GENOMIC DNA]</scope>
</reference>
<organism evidence="1 2">
    <name type="scientific">Microbotryum silenes-dioicae</name>
    <dbReference type="NCBI Taxonomy" id="796604"/>
    <lineage>
        <taxon>Eukaryota</taxon>
        <taxon>Fungi</taxon>
        <taxon>Dikarya</taxon>
        <taxon>Basidiomycota</taxon>
        <taxon>Pucciniomycotina</taxon>
        <taxon>Microbotryomycetes</taxon>
        <taxon>Microbotryales</taxon>
        <taxon>Microbotryaceae</taxon>
        <taxon>Microbotryum</taxon>
    </lineage>
</organism>
<dbReference type="Proteomes" id="UP000249464">
    <property type="component" value="Unassembled WGS sequence"/>
</dbReference>
<name>A0A2X0LZ06_9BASI</name>
<gene>
    <name evidence="1" type="primary">BQ5605_C017g08555</name>
    <name evidence="1" type="ORF">BQ5605_C017G08555</name>
</gene>
<dbReference type="EMBL" id="FQNC01000017">
    <property type="protein sequence ID" value="SGY20258.1"/>
    <property type="molecule type" value="Genomic_DNA"/>
</dbReference>
<dbReference type="AlphaFoldDB" id="A0A2X0LZ06"/>
<proteinExistence type="predicted"/>
<evidence type="ECO:0000313" key="2">
    <source>
        <dbReference type="Proteomes" id="UP000249464"/>
    </source>
</evidence>
<accession>A0A2X0LZ06</accession>
<protein>
    <submittedName>
        <fullName evidence="1">BQ5605_C017g08555 protein</fullName>
    </submittedName>
</protein>
<sequence>MSRPTLYPRNEAEVAAVWYKHIFLMNIQKESGLWVTASQIRDQLLQVAKTYPIVTDDKTLRGN</sequence>
<keyword evidence="2" id="KW-1185">Reference proteome</keyword>
<evidence type="ECO:0000313" key="1">
    <source>
        <dbReference type="EMBL" id="SGY20258.1"/>
    </source>
</evidence>